<evidence type="ECO:0000259" key="11">
    <source>
        <dbReference type="Pfam" id="PF11527"/>
    </source>
</evidence>
<dbReference type="GO" id="GO:0097546">
    <property type="term" value="C:ciliary base"/>
    <property type="evidence" value="ECO:0007669"/>
    <property type="project" value="TreeGrafter"/>
</dbReference>
<organism evidence="12 13">
    <name type="scientific">Leishmania donovani</name>
    <dbReference type="NCBI Taxonomy" id="5661"/>
    <lineage>
        <taxon>Eukaryota</taxon>
        <taxon>Discoba</taxon>
        <taxon>Euglenozoa</taxon>
        <taxon>Kinetoplastea</taxon>
        <taxon>Metakinetoplastina</taxon>
        <taxon>Trypanosomatida</taxon>
        <taxon>Trypanosomatidae</taxon>
        <taxon>Leishmaniinae</taxon>
        <taxon>Leishmania</taxon>
    </lineage>
</organism>
<evidence type="ECO:0000256" key="8">
    <source>
        <dbReference type="ARBA" id="ARBA00023273"/>
    </source>
</evidence>
<dbReference type="Gene3D" id="1.20.1520.10">
    <property type="entry name" value="ADP-ribosylation factor-like 2-binding protein, domain"/>
    <property type="match status" value="1"/>
</dbReference>
<keyword evidence="8" id="KW-0966">Cell projection</keyword>
<keyword evidence="10" id="KW-0472">Membrane</keyword>
<name>A0A504XT22_LEIDO</name>
<keyword evidence="10" id="KW-0812">Transmembrane</keyword>
<proteinExistence type="inferred from homology"/>
<comment type="subcellular location">
    <subcellularLocation>
        <location evidence="1">Cell projection</location>
        <location evidence="1">Cilium</location>
    </subcellularLocation>
    <subcellularLocation>
        <location evidence="2">Cytoplasm</location>
    </subcellularLocation>
</comment>
<dbReference type="GO" id="GO:0005930">
    <property type="term" value="C:axoneme"/>
    <property type="evidence" value="ECO:0007669"/>
    <property type="project" value="TreeGrafter"/>
</dbReference>
<feature type="domain" description="BART" evidence="11">
    <location>
        <begin position="4"/>
        <end position="126"/>
    </location>
</feature>
<keyword evidence="5" id="KW-0963">Cytoplasm</keyword>
<dbReference type="InterPro" id="IPR038888">
    <property type="entry name" value="CFAP36"/>
</dbReference>
<dbReference type="Pfam" id="PF11527">
    <property type="entry name" value="ARL2_Bind_BART"/>
    <property type="match status" value="1"/>
</dbReference>
<evidence type="ECO:0000256" key="10">
    <source>
        <dbReference type="SAM" id="Phobius"/>
    </source>
</evidence>
<dbReference type="VEuPathDB" id="TriTrypDB:LDHU3_36.1870"/>
<evidence type="ECO:0000256" key="5">
    <source>
        <dbReference type="ARBA" id="ARBA00022490"/>
    </source>
</evidence>
<comment type="caution">
    <text evidence="12">The sequence shown here is derived from an EMBL/GenBank/DDBJ whole genome shotgun (WGS) entry which is preliminary data.</text>
</comment>
<sequence length="520" mass="55948">MTESRWITEALVQFSASPIWLTPIDNFVDDNCCIFSNESEMQLEYTVVHNKFKKLIDSLLTCFLMELGVSMETAVEALQSSLVVSAQTSEGRSEQQAAKKLLKQIFNADNFSRFHTMMVKRNLELDILANAALSSDKVCGDGGAALSAEEVEKETPAPARVQRAIDLNGDVNEDDALRRAIEVSLQDDHAQQQVQAYKKACIQEDADLQMAAVEHQANREKAQLEAALQTQPAQKLSDGEHCRQNHVESINKQKKSQLQPIHDLAMPGTGQKGCEEAEPQKADFNSPESPFPLPAQQVAAAPASVAAAESAPVAAPVSVPALPSIGQRQAALPAIPSTVTASRAQYMREQREKLLARNRASRQEQLSTFLQNNSSSTATSSSAALAATGAAQSVTVEIARRLRGSIALRVVVISAPIGMLEISSARKTKLYDVTGSTKNLRVAESFCIITIAFMAHGLIMYIVAIIEACTGATCLIATFAMVLGSIPWGAIAGELVTSCSLLDTVWAIQVCAIACAFSSL</sequence>
<reference evidence="13" key="1">
    <citation type="submission" date="2019-02" db="EMBL/GenBank/DDBJ databases">
        <title>FDA dAtabase for Regulatory Grade micrObial Sequences (FDA-ARGOS): Supporting development and validation of Infectious Disease Dx tests.</title>
        <authorList>
            <person name="Duncan R."/>
            <person name="Fisher C."/>
            <person name="Tallon L."/>
            <person name="Sadzewicz L."/>
            <person name="Sengamalay N."/>
            <person name="Ott S."/>
            <person name="Godinez A."/>
            <person name="Nagaraj S."/>
            <person name="Vavikolanu K."/>
            <person name="Nadendla S."/>
            <person name="Aluvathingal J."/>
            <person name="Sichtig H."/>
        </authorList>
    </citation>
    <scope>NUCLEOTIDE SEQUENCE [LARGE SCALE GENOMIC DNA]</scope>
    <source>
        <strain evidence="13">FDAARGOS_361</strain>
    </source>
</reference>
<evidence type="ECO:0000256" key="9">
    <source>
        <dbReference type="ARBA" id="ARBA00031593"/>
    </source>
</evidence>
<accession>A0A504XT22</accession>
<evidence type="ECO:0000256" key="4">
    <source>
        <dbReference type="ARBA" id="ARBA00021815"/>
    </source>
</evidence>
<dbReference type="PANTHER" id="PTHR21532">
    <property type="entry name" value="PHOSPHODIESTERASE HL"/>
    <property type="match status" value="1"/>
</dbReference>
<evidence type="ECO:0000313" key="13">
    <source>
        <dbReference type="Proteomes" id="UP000318447"/>
    </source>
</evidence>
<dbReference type="FunFam" id="1.20.1520.10:FF:000004">
    <property type="entry name" value="The ARF-like 2 binding protein BART, putative"/>
    <property type="match status" value="1"/>
</dbReference>
<dbReference type="AlphaFoldDB" id="A0A504XT22"/>
<dbReference type="InterPro" id="IPR023379">
    <property type="entry name" value="BART_dom"/>
</dbReference>
<comment type="similarity">
    <text evidence="3">Belongs to the CFAP36 family.</text>
</comment>
<gene>
    <name evidence="12" type="ORF">CGC21_13035</name>
</gene>
<protein>
    <recommendedName>
        <fullName evidence="4">Cilia- and flagella-associated protein 36</fullName>
    </recommendedName>
    <alternativeName>
        <fullName evidence="9">Coiled-coil domain-containing protein 104</fullName>
    </alternativeName>
</protein>
<dbReference type="Proteomes" id="UP000318447">
    <property type="component" value="Unassembled WGS sequence"/>
</dbReference>
<dbReference type="VEuPathDB" id="TriTrypDB:LdCL_360020100"/>
<dbReference type="EMBL" id="RHLC01000054">
    <property type="protein sequence ID" value="TPP48257.1"/>
    <property type="molecule type" value="Genomic_DNA"/>
</dbReference>
<evidence type="ECO:0000256" key="2">
    <source>
        <dbReference type="ARBA" id="ARBA00004496"/>
    </source>
</evidence>
<dbReference type="VEuPathDB" id="TriTrypDB:LdBPK_361460.1"/>
<keyword evidence="6" id="KW-0175">Coiled coil</keyword>
<dbReference type="PANTHER" id="PTHR21532:SF0">
    <property type="entry name" value="CILIA- AND FLAGELLA-ASSOCIATED PROTEIN 36"/>
    <property type="match status" value="1"/>
</dbReference>
<evidence type="ECO:0000256" key="7">
    <source>
        <dbReference type="ARBA" id="ARBA00023069"/>
    </source>
</evidence>
<keyword evidence="10" id="KW-1133">Transmembrane helix</keyword>
<evidence type="ECO:0000313" key="12">
    <source>
        <dbReference type="EMBL" id="TPP48257.1"/>
    </source>
</evidence>
<evidence type="ECO:0000256" key="3">
    <source>
        <dbReference type="ARBA" id="ARBA00007460"/>
    </source>
</evidence>
<evidence type="ECO:0000256" key="6">
    <source>
        <dbReference type="ARBA" id="ARBA00023054"/>
    </source>
</evidence>
<feature type="transmembrane region" description="Helical" evidence="10">
    <location>
        <begin position="446"/>
        <end position="466"/>
    </location>
</feature>
<keyword evidence="7" id="KW-0969">Cilium</keyword>
<evidence type="ECO:0000256" key="1">
    <source>
        <dbReference type="ARBA" id="ARBA00004138"/>
    </source>
</evidence>
<dbReference type="InterPro" id="IPR042541">
    <property type="entry name" value="BART_sf"/>
</dbReference>